<dbReference type="Gene3D" id="3.30.70.2120">
    <property type="match status" value="1"/>
</dbReference>
<dbReference type="Gene3D" id="6.10.10.10">
    <property type="entry name" value="Flagellar export chaperone, C-terminal domain"/>
    <property type="match status" value="1"/>
</dbReference>
<keyword evidence="4" id="KW-0964">Secreted</keyword>
<name>A0A1H9WLQ2_BUTFI</name>
<dbReference type="GO" id="GO:0009288">
    <property type="term" value="C:bacterial-type flagellum"/>
    <property type="evidence" value="ECO:0007669"/>
    <property type="project" value="UniProtKB-SubCell"/>
</dbReference>
<protein>
    <recommendedName>
        <fullName evidence="2 4">Flagellin</fullName>
    </recommendedName>
</protein>
<gene>
    <name evidence="7" type="ORF">SAMN04487884_13118</name>
</gene>
<evidence type="ECO:0000256" key="3">
    <source>
        <dbReference type="ARBA" id="ARBA00023143"/>
    </source>
</evidence>
<evidence type="ECO:0000313" key="8">
    <source>
        <dbReference type="Proteomes" id="UP000182584"/>
    </source>
</evidence>
<dbReference type="AlphaFoldDB" id="A0A1H9WLQ2"/>
<evidence type="ECO:0000313" key="7">
    <source>
        <dbReference type="EMBL" id="SES34383.1"/>
    </source>
</evidence>
<evidence type="ECO:0000256" key="1">
    <source>
        <dbReference type="ARBA" id="ARBA00005709"/>
    </source>
</evidence>
<accession>A0A1H9WLQ2</accession>
<dbReference type="Pfam" id="PF00669">
    <property type="entry name" value="Flagellin_N"/>
    <property type="match status" value="1"/>
</dbReference>
<feature type="domain" description="Flagellin C-terminal" evidence="6">
    <location>
        <begin position="309"/>
        <end position="392"/>
    </location>
</feature>
<dbReference type="GO" id="GO:0005198">
    <property type="term" value="F:structural molecule activity"/>
    <property type="evidence" value="ECO:0007669"/>
    <property type="project" value="UniProtKB-UniRule"/>
</dbReference>
<dbReference type="InterPro" id="IPR001492">
    <property type="entry name" value="Flagellin"/>
</dbReference>
<dbReference type="eggNOG" id="COG1344">
    <property type="taxonomic scope" value="Bacteria"/>
</dbReference>
<dbReference type="Pfam" id="PF00700">
    <property type="entry name" value="Flagellin_C"/>
    <property type="match status" value="1"/>
</dbReference>
<dbReference type="SUPFAM" id="SSF64518">
    <property type="entry name" value="Phase 1 flagellin"/>
    <property type="match status" value="1"/>
</dbReference>
<dbReference type="RefSeq" id="WP_074758375.1">
    <property type="nucleotide sequence ID" value="NZ_FOGJ01000031.1"/>
</dbReference>
<evidence type="ECO:0000259" key="6">
    <source>
        <dbReference type="Pfam" id="PF00700"/>
    </source>
</evidence>
<dbReference type="OrthoDB" id="9796789at2"/>
<keyword evidence="7" id="KW-0282">Flagellum</keyword>
<dbReference type="EMBL" id="FOGJ01000031">
    <property type="protein sequence ID" value="SES34383.1"/>
    <property type="molecule type" value="Genomic_DNA"/>
</dbReference>
<keyword evidence="7" id="KW-0966">Cell projection</keyword>
<keyword evidence="3 4" id="KW-0975">Bacterial flagellum</keyword>
<dbReference type="InterPro" id="IPR001029">
    <property type="entry name" value="Flagellin_N"/>
</dbReference>
<proteinExistence type="inferred from homology"/>
<dbReference type="PRINTS" id="PR00207">
    <property type="entry name" value="FLAGELLIN"/>
</dbReference>
<dbReference type="InterPro" id="IPR046358">
    <property type="entry name" value="Flagellin_C"/>
</dbReference>
<dbReference type="PANTHER" id="PTHR42792:SF2">
    <property type="entry name" value="FLAGELLIN"/>
    <property type="match status" value="1"/>
</dbReference>
<comment type="subcellular location">
    <subcellularLocation>
        <location evidence="4">Secreted</location>
    </subcellularLocation>
    <subcellularLocation>
        <location evidence="4">Bacterial flagellum</location>
    </subcellularLocation>
</comment>
<dbReference type="InterPro" id="IPR042187">
    <property type="entry name" value="Flagellin_C_sub2"/>
</dbReference>
<keyword evidence="7" id="KW-0969">Cilium</keyword>
<evidence type="ECO:0000259" key="5">
    <source>
        <dbReference type="Pfam" id="PF00669"/>
    </source>
</evidence>
<sequence length="393" mass="42910">MKINYNVSALVANNALKTTDNKLTESLERLSSGLKIANAKDNPSGLAMSRRMNSQIKSLDTADDSNADGISIVETADGVLAEIQDMLQRMNELTIKACNETNTDDDRAIIDEEIQQLKSEVQRVCDTTEFNGQKLLDGSFDLKGYATIREPGTGKYVTDPYITVSTYSDEIPAGMATITDFTCEFEEDPITGTRNIVPTIVDGQMTSPKGVLTDSKGNVYDNIAVDGDIIKFYNSRGQEVQIKVDETIPATTPITIGLELTATGAMAVQIGANEGQYLDIRIPTMSLSNIGIYNTNTKTTEDSRAAIEQIKNGLAYVSAARSRLGAYQNRLEHTNKSLDVTIENMTAAYSRIMDVDMAEEMTTYSTQTVLDQAGISMLAQANERPSEVLQLLQ</sequence>
<dbReference type="Proteomes" id="UP000182584">
    <property type="component" value="Unassembled WGS sequence"/>
</dbReference>
<evidence type="ECO:0000256" key="4">
    <source>
        <dbReference type="RuleBase" id="RU362073"/>
    </source>
</evidence>
<evidence type="ECO:0000256" key="2">
    <source>
        <dbReference type="ARBA" id="ARBA00020110"/>
    </source>
</evidence>
<organism evidence="7 8">
    <name type="scientific">Butyrivibrio fibrisolvens</name>
    <dbReference type="NCBI Taxonomy" id="831"/>
    <lineage>
        <taxon>Bacteria</taxon>
        <taxon>Bacillati</taxon>
        <taxon>Bacillota</taxon>
        <taxon>Clostridia</taxon>
        <taxon>Lachnospirales</taxon>
        <taxon>Lachnospiraceae</taxon>
        <taxon>Butyrivibrio</taxon>
    </lineage>
</organism>
<dbReference type="PANTHER" id="PTHR42792">
    <property type="entry name" value="FLAGELLIN"/>
    <property type="match status" value="1"/>
</dbReference>
<comment type="function">
    <text evidence="4">Flagellin is the subunit protein which polymerizes to form the filaments of bacterial flagella.</text>
</comment>
<reference evidence="7 8" key="1">
    <citation type="submission" date="2016-10" db="EMBL/GenBank/DDBJ databases">
        <authorList>
            <person name="de Groot N.N."/>
        </authorList>
    </citation>
    <scope>NUCLEOTIDE SEQUENCE [LARGE SCALE GENOMIC DNA]</scope>
    <source>
        <strain evidence="7 8">AR40</strain>
    </source>
</reference>
<comment type="similarity">
    <text evidence="1 4">Belongs to the bacterial flagellin family.</text>
</comment>
<dbReference type="Gene3D" id="1.20.1330.10">
    <property type="entry name" value="f41 fragment of flagellin, N-terminal domain"/>
    <property type="match status" value="1"/>
</dbReference>
<feature type="domain" description="Flagellin N-terminal" evidence="5">
    <location>
        <begin position="3"/>
        <end position="140"/>
    </location>
</feature>
<dbReference type="GO" id="GO:0005576">
    <property type="term" value="C:extracellular region"/>
    <property type="evidence" value="ECO:0007669"/>
    <property type="project" value="UniProtKB-SubCell"/>
</dbReference>